<keyword evidence="9" id="KW-1185">Reference proteome</keyword>
<dbReference type="CDD" id="cd08168">
    <property type="entry name" value="Cytochrom_C3"/>
    <property type="match status" value="4"/>
</dbReference>
<evidence type="ECO:0000256" key="6">
    <source>
        <dbReference type="ARBA" id="ARBA00023004"/>
    </source>
</evidence>
<evidence type="ECO:0000256" key="5">
    <source>
        <dbReference type="ARBA" id="ARBA00022982"/>
    </source>
</evidence>
<evidence type="ECO:0000256" key="4">
    <source>
        <dbReference type="ARBA" id="ARBA00022729"/>
    </source>
</evidence>
<dbReference type="OrthoDB" id="5427780at2"/>
<dbReference type="GO" id="GO:0009055">
    <property type="term" value="F:electron transfer activity"/>
    <property type="evidence" value="ECO:0007669"/>
    <property type="project" value="InterPro"/>
</dbReference>
<feature type="domain" description="Class III cytochrome C" evidence="7">
    <location>
        <begin position="289"/>
        <end position="395"/>
    </location>
</feature>
<dbReference type="RefSeq" id="WP_092120257.1">
    <property type="nucleotide sequence ID" value="NZ_FMXO01000009.1"/>
</dbReference>
<evidence type="ECO:0000256" key="2">
    <source>
        <dbReference type="ARBA" id="ARBA00022617"/>
    </source>
</evidence>
<keyword evidence="4" id="KW-0732">Signal</keyword>
<dbReference type="EMBL" id="FMXO01000009">
    <property type="protein sequence ID" value="SDB37408.1"/>
    <property type="molecule type" value="Genomic_DNA"/>
</dbReference>
<dbReference type="GO" id="GO:0020037">
    <property type="term" value="F:heme binding"/>
    <property type="evidence" value="ECO:0007669"/>
    <property type="project" value="InterPro"/>
</dbReference>
<evidence type="ECO:0000259" key="7">
    <source>
        <dbReference type="Pfam" id="PF02085"/>
    </source>
</evidence>
<sequence>MAYRKFVLGLSGCLFVVICVLLVQADVMSMISSSGNNSGRADLIMIQTMAKQTTKQAQAVPFLHDLHTEALAEQDKDCTACHIRNDQDVISFKYMRLEDPPAEQLKNLYHQNCTSCHAGNAAAGMRNPGPQIGECRKCHAEPTSAQEWVSGGMDNMLHYIHWSSDLIPKDEGEETNCGQCHHDYDPDKEELVYTRFTEEGCRSCHTSEPQEPVKSNLAEAFHGQCVTCHLDQREANAERNGPLDCASCHGTAQSLEMRTKNQQRLAEMDGVMPRLPRNQPDAVLLTAKMPENTNGTRPTLMYPVAFNHELHEHQTDACGSCHHETLKSSCTDCHTLQGTEQGGYITLEKAMHSAQSTYSCVGCHNELKNDPSCAGCHAAMPRGTEPPAASCAVCHVNPDTTNRNNNEAAQDYSDYTEMLIPAQPNGRMPPREPFVLPEDKEGRAVLAQQIIDRRPSKPLLISVEDIPDVVIIDVLADEYQPAELPHRKIILSMMEKMEDNSLATVFHETPVTMCQGCHHHSPLSATPPSCQTCHDQRSPIGRVGRPGLLAAYHIQCMACHQEMELEKPVATDCYSCHKQKDNG</sequence>
<dbReference type="AlphaFoldDB" id="A0A1G6CX50"/>
<dbReference type="InterPro" id="IPR051829">
    <property type="entry name" value="Multiheme_Cytochr_ET"/>
</dbReference>
<dbReference type="PRINTS" id="PR00609">
    <property type="entry name" value="CYTOCHROMEC3"/>
</dbReference>
<dbReference type="Gene3D" id="3.90.10.10">
    <property type="entry name" value="Cytochrome C3"/>
    <property type="match status" value="4"/>
</dbReference>
<dbReference type="InterPro" id="IPR036280">
    <property type="entry name" value="Multihaem_cyt_sf"/>
</dbReference>
<gene>
    <name evidence="8" type="ORF">SAMN05660653_01793</name>
</gene>
<reference evidence="8 9" key="1">
    <citation type="submission" date="2016-10" db="EMBL/GenBank/DDBJ databases">
        <authorList>
            <person name="de Groot N.N."/>
        </authorList>
    </citation>
    <scope>NUCLEOTIDE SEQUENCE [LARGE SCALE GENOMIC DNA]</scope>
    <source>
        <strain evidence="8 9">ASO4-2</strain>
    </source>
</reference>
<dbReference type="InterPro" id="IPR002322">
    <property type="entry name" value="Cyt_c_III"/>
</dbReference>
<keyword evidence="1" id="KW-0813">Transport</keyword>
<evidence type="ECO:0000313" key="8">
    <source>
        <dbReference type="EMBL" id="SDB37408.1"/>
    </source>
</evidence>
<protein>
    <submittedName>
        <fullName evidence="8">Cytochrome c7</fullName>
    </submittedName>
</protein>
<dbReference type="Pfam" id="PF02085">
    <property type="entry name" value="Cytochrom_CIII"/>
    <property type="match status" value="3"/>
</dbReference>
<keyword evidence="5" id="KW-0249">Electron transport</keyword>
<organism evidence="8 9">
    <name type="scientific">Desulfonatronum thiosulfatophilum</name>
    <dbReference type="NCBI Taxonomy" id="617002"/>
    <lineage>
        <taxon>Bacteria</taxon>
        <taxon>Pseudomonadati</taxon>
        <taxon>Thermodesulfobacteriota</taxon>
        <taxon>Desulfovibrionia</taxon>
        <taxon>Desulfovibrionales</taxon>
        <taxon>Desulfonatronaceae</taxon>
        <taxon>Desulfonatronum</taxon>
    </lineage>
</organism>
<dbReference type="InterPro" id="IPR054813">
    <property type="entry name" value="HmcA"/>
</dbReference>
<dbReference type="GO" id="GO:0046872">
    <property type="term" value="F:metal ion binding"/>
    <property type="evidence" value="ECO:0007669"/>
    <property type="project" value="UniProtKB-KW"/>
</dbReference>
<keyword evidence="6" id="KW-0408">Iron</keyword>
<dbReference type="Proteomes" id="UP000198771">
    <property type="component" value="Unassembled WGS sequence"/>
</dbReference>
<feature type="domain" description="Class III cytochrome C" evidence="7">
    <location>
        <begin position="500"/>
        <end position="577"/>
    </location>
</feature>
<name>A0A1G6CX50_9BACT</name>
<evidence type="ECO:0000256" key="1">
    <source>
        <dbReference type="ARBA" id="ARBA00022448"/>
    </source>
</evidence>
<dbReference type="STRING" id="617002.SAMN05660653_01793"/>
<accession>A0A1G6CX50</accession>
<evidence type="ECO:0000313" key="9">
    <source>
        <dbReference type="Proteomes" id="UP000198771"/>
    </source>
</evidence>
<proteinExistence type="predicted"/>
<keyword evidence="3" id="KW-0479">Metal-binding</keyword>
<dbReference type="SUPFAM" id="SSF48695">
    <property type="entry name" value="Multiheme cytochromes"/>
    <property type="match status" value="1"/>
</dbReference>
<dbReference type="NCBIfam" id="NF045713">
    <property type="entry name" value="CxxCH_16_HmcA"/>
    <property type="match status" value="1"/>
</dbReference>
<dbReference type="PANTHER" id="PTHR35038">
    <property type="entry name" value="DISSIMILATORY SULFITE REDUCTASE SIRA"/>
    <property type="match status" value="1"/>
</dbReference>
<feature type="domain" description="Class III cytochrome C" evidence="7">
    <location>
        <begin position="173"/>
        <end position="249"/>
    </location>
</feature>
<keyword evidence="2" id="KW-0349">Heme</keyword>
<dbReference type="InterPro" id="IPR020942">
    <property type="entry name" value="Cyt_c_III_dom"/>
</dbReference>
<evidence type="ECO:0000256" key="3">
    <source>
        <dbReference type="ARBA" id="ARBA00022723"/>
    </source>
</evidence>